<dbReference type="InterPro" id="IPR000700">
    <property type="entry name" value="PAS-assoc_C"/>
</dbReference>
<evidence type="ECO:0000256" key="6">
    <source>
        <dbReference type="SAM" id="Coils"/>
    </source>
</evidence>
<dbReference type="EMBL" id="FQUO01000005">
    <property type="protein sequence ID" value="SHF14903.1"/>
    <property type="molecule type" value="Genomic_DNA"/>
</dbReference>
<feature type="transmembrane region" description="Helical" evidence="7">
    <location>
        <begin position="241"/>
        <end position="264"/>
    </location>
</feature>
<dbReference type="SMART" id="SM00387">
    <property type="entry name" value="HATPase_c"/>
    <property type="match status" value="1"/>
</dbReference>
<feature type="transmembrane region" description="Helical" evidence="7">
    <location>
        <begin position="215"/>
        <end position="234"/>
    </location>
</feature>
<dbReference type="InterPro" id="IPR036890">
    <property type="entry name" value="HATPase_C_sf"/>
</dbReference>
<dbReference type="InterPro" id="IPR000014">
    <property type="entry name" value="PAS"/>
</dbReference>
<keyword evidence="13" id="KW-1185">Reference proteome</keyword>
<dbReference type="Pfam" id="PF08447">
    <property type="entry name" value="PAS_3"/>
    <property type="match status" value="1"/>
</dbReference>
<dbReference type="SUPFAM" id="SSF52172">
    <property type="entry name" value="CheY-like"/>
    <property type="match status" value="1"/>
</dbReference>
<keyword evidence="7" id="KW-0812">Transmembrane</keyword>
<dbReference type="InterPro" id="IPR003661">
    <property type="entry name" value="HisK_dim/P_dom"/>
</dbReference>
<dbReference type="Gene3D" id="3.40.50.2300">
    <property type="match status" value="1"/>
</dbReference>
<comment type="catalytic activity">
    <reaction evidence="1">
        <text>ATP + protein L-histidine = ADP + protein N-phospho-L-histidine.</text>
        <dbReference type="EC" id="2.7.13.3"/>
    </reaction>
</comment>
<feature type="transmembrane region" description="Helical" evidence="7">
    <location>
        <begin position="73"/>
        <end position="93"/>
    </location>
</feature>
<evidence type="ECO:0000259" key="8">
    <source>
        <dbReference type="PROSITE" id="PS50109"/>
    </source>
</evidence>
<feature type="transmembrane region" description="Helical" evidence="7">
    <location>
        <begin position="6"/>
        <end position="29"/>
    </location>
</feature>
<dbReference type="FunFam" id="3.30.565.10:FF:000010">
    <property type="entry name" value="Sensor histidine kinase RcsC"/>
    <property type="match status" value="1"/>
</dbReference>
<feature type="transmembrane region" description="Helical" evidence="7">
    <location>
        <begin position="139"/>
        <end position="162"/>
    </location>
</feature>
<dbReference type="Gene3D" id="3.30.450.20">
    <property type="entry name" value="PAS domain"/>
    <property type="match status" value="2"/>
</dbReference>
<dbReference type="InterPro" id="IPR036097">
    <property type="entry name" value="HisK_dim/P_sf"/>
</dbReference>
<dbReference type="SMART" id="SM00388">
    <property type="entry name" value="HisKA"/>
    <property type="match status" value="1"/>
</dbReference>
<dbReference type="STRING" id="1302690.BUE76_22115"/>
<feature type="domain" description="Response regulatory" evidence="9">
    <location>
        <begin position="841"/>
        <end position="956"/>
    </location>
</feature>
<feature type="modified residue" description="4-aspartylphosphate" evidence="5">
    <location>
        <position position="890"/>
    </location>
</feature>
<dbReference type="InterPro" id="IPR013655">
    <property type="entry name" value="PAS_fold_3"/>
</dbReference>
<protein>
    <recommendedName>
        <fullName evidence="2">histidine kinase</fullName>
        <ecNumber evidence="2">2.7.13.3</ecNumber>
    </recommendedName>
</protein>
<dbReference type="NCBIfam" id="TIGR00229">
    <property type="entry name" value="sensory_box"/>
    <property type="match status" value="1"/>
</dbReference>
<evidence type="ECO:0000259" key="11">
    <source>
        <dbReference type="PROSITE" id="PS50113"/>
    </source>
</evidence>
<dbReference type="InterPro" id="IPR001789">
    <property type="entry name" value="Sig_transdc_resp-reg_receiver"/>
</dbReference>
<dbReference type="CDD" id="cd17546">
    <property type="entry name" value="REC_hyHK_CKI1_RcsC-like"/>
    <property type="match status" value="1"/>
</dbReference>
<dbReference type="Gene3D" id="3.30.565.10">
    <property type="entry name" value="Histidine kinase-like ATPase, C-terminal domain"/>
    <property type="match status" value="1"/>
</dbReference>
<evidence type="ECO:0000259" key="9">
    <source>
        <dbReference type="PROSITE" id="PS50110"/>
    </source>
</evidence>
<dbReference type="SMART" id="SM00448">
    <property type="entry name" value="REC"/>
    <property type="match status" value="1"/>
</dbReference>
<reference evidence="12 13" key="1">
    <citation type="submission" date="2016-11" db="EMBL/GenBank/DDBJ databases">
        <authorList>
            <person name="Jaros S."/>
            <person name="Januszkiewicz K."/>
            <person name="Wedrychowicz H."/>
        </authorList>
    </citation>
    <scope>NUCLEOTIDE SEQUENCE [LARGE SCALE GENOMIC DNA]</scope>
    <source>
        <strain evidence="12 13">DSM 26897</strain>
    </source>
</reference>
<feature type="domain" description="PAC" evidence="11">
    <location>
        <begin position="380"/>
        <end position="433"/>
    </location>
</feature>
<dbReference type="InterPro" id="IPR005467">
    <property type="entry name" value="His_kinase_dom"/>
</dbReference>
<feature type="domain" description="Histidine kinase" evidence="8">
    <location>
        <begin position="585"/>
        <end position="817"/>
    </location>
</feature>
<dbReference type="PROSITE" id="PS50109">
    <property type="entry name" value="HIS_KIN"/>
    <property type="match status" value="1"/>
</dbReference>
<dbReference type="GO" id="GO:0000155">
    <property type="term" value="F:phosphorelay sensor kinase activity"/>
    <property type="evidence" value="ECO:0007669"/>
    <property type="project" value="InterPro"/>
</dbReference>
<dbReference type="SUPFAM" id="SSF55785">
    <property type="entry name" value="PYP-like sensor domain (PAS domain)"/>
    <property type="match status" value="2"/>
</dbReference>
<dbReference type="PANTHER" id="PTHR45339">
    <property type="entry name" value="HYBRID SIGNAL TRANSDUCTION HISTIDINE KINASE J"/>
    <property type="match status" value="1"/>
</dbReference>
<evidence type="ECO:0000256" key="5">
    <source>
        <dbReference type="PROSITE-ProRule" id="PRU00169"/>
    </source>
</evidence>
<dbReference type="SUPFAM" id="SSF47384">
    <property type="entry name" value="Homodimeric domain of signal transducing histidine kinase"/>
    <property type="match status" value="1"/>
</dbReference>
<evidence type="ECO:0000256" key="1">
    <source>
        <dbReference type="ARBA" id="ARBA00000085"/>
    </source>
</evidence>
<dbReference type="EC" id="2.7.13.3" evidence="2"/>
<dbReference type="Gene3D" id="1.10.287.130">
    <property type="match status" value="1"/>
</dbReference>
<evidence type="ECO:0000256" key="2">
    <source>
        <dbReference type="ARBA" id="ARBA00012438"/>
    </source>
</evidence>
<dbReference type="Pfam" id="PF00512">
    <property type="entry name" value="HisKA"/>
    <property type="match status" value="1"/>
</dbReference>
<dbReference type="Proteomes" id="UP000184368">
    <property type="component" value="Unassembled WGS sequence"/>
</dbReference>
<keyword evidence="4" id="KW-0902">Two-component regulatory system</keyword>
<dbReference type="Pfam" id="PF02518">
    <property type="entry name" value="HATPase_c"/>
    <property type="match status" value="1"/>
</dbReference>
<dbReference type="CDD" id="cd00082">
    <property type="entry name" value="HisKA"/>
    <property type="match status" value="1"/>
</dbReference>
<evidence type="ECO:0000256" key="3">
    <source>
        <dbReference type="ARBA" id="ARBA00022553"/>
    </source>
</evidence>
<dbReference type="InterPro" id="IPR001610">
    <property type="entry name" value="PAC"/>
</dbReference>
<dbReference type="PROSITE" id="PS50112">
    <property type="entry name" value="PAS"/>
    <property type="match status" value="1"/>
</dbReference>
<evidence type="ECO:0000259" key="10">
    <source>
        <dbReference type="PROSITE" id="PS50112"/>
    </source>
</evidence>
<evidence type="ECO:0000256" key="7">
    <source>
        <dbReference type="SAM" id="Phobius"/>
    </source>
</evidence>
<feature type="transmembrane region" description="Helical" evidence="7">
    <location>
        <begin position="174"/>
        <end position="195"/>
    </location>
</feature>
<dbReference type="OrthoDB" id="9781208at2"/>
<dbReference type="InterPro" id="IPR035965">
    <property type="entry name" value="PAS-like_dom_sf"/>
</dbReference>
<dbReference type="Pfam" id="PF00072">
    <property type="entry name" value="Response_reg"/>
    <property type="match status" value="1"/>
</dbReference>
<dbReference type="RefSeq" id="WP_083596443.1">
    <property type="nucleotide sequence ID" value="NZ_FQUO01000005.1"/>
</dbReference>
<organism evidence="12 13">
    <name type="scientific">Cnuella takakiae</name>
    <dbReference type="NCBI Taxonomy" id="1302690"/>
    <lineage>
        <taxon>Bacteria</taxon>
        <taxon>Pseudomonadati</taxon>
        <taxon>Bacteroidota</taxon>
        <taxon>Chitinophagia</taxon>
        <taxon>Chitinophagales</taxon>
        <taxon>Chitinophagaceae</taxon>
        <taxon>Cnuella</taxon>
    </lineage>
</organism>
<keyword evidence="6" id="KW-0175">Coiled coil</keyword>
<feature type="domain" description="PAS" evidence="10">
    <location>
        <begin position="307"/>
        <end position="377"/>
    </location>
</feature>
<dbReference type="AlphaFoldDB" id="A0A1M4ZA16"/>
<evidence type="ECO:0000313" key="13">
    <source>
        <dbReference type="Proteomes" id="UP000184368"/>
    </source>
</evidence>
<gene>
    <name evidence="12" type="ORF">SAMN05444008_105147</name>
</gene>
<dbReference type="SMART" id="SM00086">
    <property type="entry name" value="PAC"/>
    <property type="match status" value="1"/>
</dbReference>
<dbReference type="PANTHER" id="PTHR45339:SF1">
    <property type="entry name" value="HYBRID SIGNAL TRANSDUCTION HISTIDINE KINASE J"/>
    <property type="match status" value="1"/>
</dbReference>
<name>A0A1M4ZA16_9BACT</name>
<feature type="coiled-coil region" evidence="6">
    <location>
        <begin position="424"/>
        <end position="452"/>
    </location>
</feature>
<keyword evidence="7" id="KW-1133">Transmembrane helix</keyword>
<dbReference type="SUPFAM" id="SSF55874">
    <property type="entry name" value="ATPase domain of HSP90 chaperone/DNA topoisomerase II/histidine kinase"/>
    <property type="match status" value="1"/>
</dbReference>
<dbReference type="InterPro" id="IPR011006">
    <property type="entry name" value="CheY-like_superfamily"/>
</dbReference>
<sequence length="965" mass="108333">MKDKINHWVIGLSLLIILVQMAILFCWQFHADGQEQFTSELTSLNPVTATLFLLSACWLWINAKTGNVLFAHYSQYCIPLLLITCGITKLTAYAHWHHFAIDTLFFADKLNGRLISPVAALNFVLTGSAMLMGKKGKPASILSSLFILTILFLSFFSLCAAFISGDRKEVLSPFIPMVLVTSIIFSLLATGLILVMAKNNFLANVANELSGSLSFWKSIPVVVLLPLLLAFLRIKGQELHLYGTGFGVAMQATLMIFSLLFVAWRKALWINTKESEQKVTAMHLKASNQELEGLLLEVQRKDQTLSLLQELEFMMDAVPQIQWIAGRDGALQKCNKSGLEYTGKTKEDVLEWNWLPLLHPEDQGPCLEKWMAALRTGHPFDIEYRMQRASDGQFRWQLVRATPFKDENGAIQKWFGVTTDIHDIKLLQQELREKNQELLAFQNIAIDELKEKSQYLNGLTKNLPIIVYRLDGNGIVTESIGAGLKLMGMAEKTAIGLRTFEVYPHFIDRVAIALTQGFNMFVSEFEFQGTKVFFETYMFPDEYNPGGVVCFAIDVSQQKKGETYLIQAKEHAELANFHKSRFLSSMSHEIRTPLNGILGFAEVLKSSDLAREQQLQYLEQIESSGELLLKLIGDVLDLNKIEEGQLTLFKEKFHFSQSIKSAISPYKLMAKERGLEFTLLIDPDIPEFLIGDQNRLCQILINLIGNSFKFTEHGTISITFTWNRSLPEQEGTVALECIVQDSGIGIPEEKLQTIFESFTQADQSITKQFGGSGLGLTIVKQLVTLMGGTIQAKIPKVPLCNKGKKGSLFHFIIPFEMDYAQEGCSKSIDHSGPHFDFSQVNILAAEDNEVNAMLLSHLLKSLGCNYTMVDNGQAVLEQLLENDFDLVLMDVNMPKMDGVTATTIIRSRLDLKLPIVALTASSFREDVDRCTSAGMNDFVSKPFKIETIKKTIITWCSRASVNEVF</sequence>
<proteinExistence type="predicted"/>
<dbReference type="PROSITE" id="PS50113">
    <property type="entry name" value="PAC"/>
    <property type="match status" value="1"/>
</dbReference>
<evidence type="ECO:0000256" key="4">
    <source>
        <dbReference type="ARBA" id="ARBA00023012"/>
    </source>
</evidence>
<dbReference type="InterPro" id="IPR004358">
    <property type="entry name" value="Sig_transdc_His_kin-like_C"/>
</dbReference>
<keyword evidence="7" id="KW-0472">Membrane</keyword>
<feature type="transmembrane region" description="Helical" evidence="7">
    <location>
        <begin position="41"/>
        <end position="61"/>
    </location>
</feature>
<dbReference type="SMART" id="SM00091">
    <property type="entry name" value="PAS"/>
    <property type="match status" value="2"/>
</dbReference>
<dbReference type="CDD" id="cd16922">
    <property type="entry name" value="HATPase_EvgS-ArcB-TorS-like"/>
    <property type="match status" value="1"/>
</dbReference>
<dbReference type="CDD" id="cd00130">
    <property type="entry name" value="PAS"/>
    <property type="match status" value="1"/>
</dbReference>
<dbReference type="FunFam" id="3.30.450.20:FF:000099">
    <property type="entry name" value="Sensory box sensor histidine kinase"/>
    <property type="match status" value="1"/>
</dbReference>
<dbReference type="PROSITE" id="PS50110">
    <property type="entry name" value="RESPONSE_REGULATORY"/>
    <property type="match status" value="1"/>
</dbReference>
<accession>A0A1M4ZA16</accession>
<keyword evidence="3 5" id="KW-0597">Phosphoprotein</keyword>
<evidence type="ECO:0000313" key="12">
    <source>
        <dbReference type="EMBL" id="SHF14903.1"/>
    </source>
</evidence>
<dbReference type="PRINTS" id="PR00344">
    <property type="entry name" value="BCTRLSENSOR"/>
</dbReference>
<dbReference type="InterPro" id="IPR003594">
    <property type="entry name" value="HATPase_dom"/>
</dbReference>